<evidence type="ECO:0000256" key="7">
    <source>
        <dbReference type="SAM" id="MobiDB-lite"/>
    </source>
</evidence>
<evidence type="ECO:0000256" key="3">
    <source>
        <dbReference type="ARBA" id="ARBA00022741"/>
    </source>
</evidence>
<dbReference type="PROSITE" id="PS50893">
    <property type="entry name" value="ABC_TRANSPORTER_2"/>
    <property type="match status" value="2"/>
</dbReference>
<feature type="transmembrane region" description="Helical" evidence="8">
    <location>
        <begin position="1473"/>
        <end position="1495"/>
    </location>
</feature>
<proteinExistence type="predicted"/>
<feature type="transmembrane region" description="Helical" evidence="8">
    <location>
        <begin position="783"/>
        <end position="802"/>
    </location>
</feature>
<feature type="compositionally biased region" description="Low complexity" evidence="7">
    <location>
        <begin position="181"/>
        <end position="201"/>
    </location>
</feature>
<feature type="transmembrane region" description="Helical" evidence="8">
    <location>
        <begin position="1430"/>
        <end position="1453"/>
    </location>
</feature>
<feature type="transmembrane region" description="Helical" evidence="8">
    <location>
        <begin position="600"/>
        <end position="621"/>
    </location>
</feature>
<dbReference type="InterPro" id="IPR013525">
    <property type="entry name" value="ABC2_TM"/>
</dbReference>
<evidence type="ECO:0000313" key="11">
    <source>
        <dbReference type="Proteomes" id="UP001367676"/>
    </source>
</evidence>
<protein>
    <recommendedName>
        <fullName evidence="9">ABC transporter domain-containing protein</fullName>
    </recommendedName>
</protein>
<gene>
    <name evidence="10" type="ORF">V9T40_011035</name>
</gene>
<dbReference type="InterPro" id="IPR026082">
    <property type="entry name" value="ABCA"/>
</dbReference>
<dbReference type="Proteomes" id="UP001367676">
    <property type="component" value="Unassembled WGS sequence"/>
</dbReference>
<keyword evidence="6 8" id="KW-0472">Membrane</keyword>
<dbReference type="SUPFAM" id="SSF52540">
    <property type="entry name" value="P-loop containing nucleoside triphosphate hydrolases"/>
    <property type="match status" value="2"/>
</dbReference>
<dbReference type="FunFam" id="3.40.50.300:FF:002275">
    <property type="entry name" value="ATP-binding cassette, subfamily A (ABC1), member 16"/>
    <property type="match status" value="1"/>
</dbReference>
<accession>A0AAN9T648</accession>
<keyword evidence="3" id="KW-0547">Nucleotide-binding</keyword>
<dbReference type="GO" id="GO:0005524">
    <property type="term" value="F:ATP binding"/>
    <property type="evidence" value="ECO:0007669"/>
    <property type="project" value="UniProtKB-KW"/>
</dbReference>
<feature type="transmembrane region" description="Helical" evidence="8">
    <location>
        <begin position="710"/>
        <end position="729"/>
    </location>
</feature>
<evidence type="ECO:0000256" key="8">
    <source>
        <dbReference type="SAM" id="Phobius"/>
    </source>
</evidence>
<feature type="transmembrane region" description="Helical" evidence="8">
    <location>
        <begin position="735"/>
        <end position="755"/>
    </location>
</feature>
<feature type="transmembrane region" description="Helical" evidence="8">
    <location>
        <begin position="1502"/>
        <end position="1519"/>
    </location>
</feature>
<comment type="caution">
    <text evidence="10">The sequence shown here is derived from an EMBL/GenBank/DDBJ whole genome shotgun (WGS) entry which is preliminary data.</text>
</comment>
<feature type="transmembrane region" description="Helical" evidence="8">
    <location>
        <begin position="1388"/>
        <end position="1410"/>
    </location>
</feature>
<dbReference type="InterPro" id="IPR003593">
    <property type="entry name" value="AAA+_ATPase"/>
</dbReference>
<evidence type="ECO:0000256" key="5">
    <source>
        <dbReference type="ARBA" id="ARBA00022989"/>
    </source>
</evidence>
<dbReference type="InterPro" id="IPR003439">
    <property type="entry name" value="ABC_transporter-like_ATP-bd"/>
</dbReference>
<dbReference type="Pfam" id="PF00005">
    <property type="entry name" value="ABC_tran"/>
    <property type="match status" value="2"/>
</dbReference>
<name>A0AAN9T648_9HEMI</name>
<feature type="domain" description="ABC transporter" evidence="9">
    <location>
        <begin position="1569"/>
        <end position="1800"/>
    </location>
</feature>
<evidence type="ECO:0000256" key="6">
    <source>
        <dbReference type="ARBA" id="ARBA00023136"/>
    </source>
</evidence>
<dbReference type="GO" id="GO:0016887">
    <property type="term" value="F:ATP hydrolysis activity"/>
    <property type="evidence" value="ECO:0007669"/>
    <property type="project" value="InterPro"/>
</dbReference>
<dbReference type="InterPro" id="IPR027417">
    <property type="entry name" value="P-loop_NTPase"/>
</dbReference>
<feature type="compositionally biased region" description="Pro residues" evidence="7">
    <location>
        <begin position="165"/>
        <end position="175"/>
    </location>
</feature>
<reference evidence="10 11" key="1">
    <citation type="submission" date="2024-03" db="EMBL/GenBank/DDBJ databases">
        <title>Adaptation during the transition from Ophiocordyceps entomopathogen to insect associate is accompanied by gene loss and intensified selection.</title>
        <authorList>
            <person name="Ward C.M."/>
            <person name="Onetto C.A."/>
            <person name="Borneman A.R."/>
        </authorList>
    </citation>
    <scope>NUCLEOTIDE SEQUENCE [LARGE SCALE GENOMIC DNA]</scope>
    <source>
        <strain evidence="10">AWRI1</strain>
        <tissue evidence="10">Single Adult Female</tissue>
    </source>
</reference>
<dbReference type="Gene3D" id="3.40.50.300">
    <property type="entry name" value="P-loop containing nucleotide triphosphate hydrolases"/>
    <property type="match status" value="2"/>
</dbReference>
<keyword evidence="5 8" id="KW-1133">Transmembrane helix</keyword>
<comment type="subcellular location">
    <subcellularLocation>
        <location evidence="1">Membrane</location>
        <topology evidence="1">Multi-pass membrane protein</topology>
    </subcellularLocation>
</comment>
<dbReference type="SMART" id="SM00382">
    <property type="entry name" value="AAA"/>
    <property type="match status" value="2"/>
</dbReference>
<evidence type="ECO:0000313" key="10">
    <source>
        <dbReference type="EMBL" id="KAK7573844.1"/>
    </source>
</evidence>
<dbReference type="Pfam" id="PF12698">
    <property type="entry name" value="ABC2_membrane_3"/>
    <property type="match status" value="2"/>
</dbReference>
<dbReference type="GO" id="GO:0005319">
    <property type="term" value="F:lipid transporter activity"/>
    <property type="evidence" value="ECO:0007669"/>
    <property type="project" value="TreeGrafter"/>
</dbReference>
<dbReference type="InterPro" id="IPR017871">
    <property type="entry name" value="ABC_transporter-like_CS"/>
</dbReference>
<dbReference type="PANTHER" id="PTHR19229:SF250">
    <property type="entry name" value="ABC TRANSPORTER DOMAIN-CONTAINING PROTEIN-RELATED"/>
    <property type="match status" value="1"/>
</dbReference>
<evidence type="ECO:0000256" key="4">
    <source>
        <dbReference type="ARBA" id="ARBA00022840"/>
    </source>
</evidence>
<feature type="domain" description="ABC transporter" evidence="9">
    <location>
        <begin position="863"/>
        <end position="1093"/>
    </location>
</feature>
<dbReference type="EMBL" id="JBBCAQ010000037">
    <property type="protein sequence ID" value="KAK7573844.1"/>
    <property type="molecule type" value="Genomic_DNA"/>
</dbReference>
<evidence type="ECO:0000259" key="9">
    <source>
        <dbReference type="PROSITE" id="PS50893"/>
    </source>
</evidence>
<keyword evidence="2 8" id="KW-0812">Transmembrane</keyword>
<keyword evidence="4" id="KW-0067">ATP-binding</keyword>
<evidence type="ECO:0000256" key="1">
    <source>
        <dbReference type="ARBA" id="ARBA00004141"/>
    </source>
</evidence>
<sequence length="1890" mass="213561">MPLFLVSDVQFSLFPCQTEEKKRNDATINKLSNDYKMMLDTMKESMKLFAETSKSNKDKEKEKNDATINKLSNDYKMMLDTMKESMKLFAETSKSNKDKEKEKDDATINKLSNDYKMMLDMMKESMKLFAETSKSNNSYPVPPGGFPPYPGYGYWPPPHQTPYPPYLSNPNPTNPPEYYGSDWSRPPSHSSSTSNISSRSSGIYPDLPEQASVNDMSSVKTSKSRVNLDNQHGHGLILPDSRDYNKIITASLQKNREDDFEKMVNDFSQEFRPESKSVITRNEKTEKKLADVTKNFFLKEKLNTPKQRAARTSSSNASVNEWLLNQDEEFGSHDDGHESDSSEVSVRTDISKFSSVSATSGKRVFWNKSGNYGKPASAAACSSRTANINKSLEPKTNNSNYKYTANQNRQRKMNKGRGKFLGHGSETKGPVIMPVSNIKTFMSRTSYLNVIYTPENEFTRGIMSKAKEYAKFESLEVATSEEELTKFVFTNTNFSQSINWVGIVFLNTENVGTKPSKLNYKIRDTDLWHTDELFQDSDEPGPSYLDSYFIDGFAGLQIAIDMAFIKLWNSDFDYNKYTFQGFPYPEYKVVNPLRGEIPLLIFYVIILTSLLLSVPLISNIIEEKESGIKELMKLAGLKEWVLQVSWFVNALVFNLIAFSVVVFFLNHDFNGPQSAVLLNVPATIVYACIILYCISNIAFCFTFSSIFHSLTIASSIFILFFGMIVYFALKVHSMNSWFLIRLTCLFPVGALYQGFKRIAFFENQQQKVSWLTLGKVEAETEGASLLFVFLMLIFDTFLYLLLSQYISAINPGTFGSRKSPFFFIERFLYSPQNTADMNLLHNSADLKDTKYFEKVPNTLEVSISIRNLYKNFGLISAVKDVNLNVYKGEITALLGHNGAGKTTTMSILTGMMKPTAGFITYQNRIDVLKCMQEFRQCLGLCPQENRLFPYLSAFNHLIFFGMLKGATKSDATNEANEYLALMEMASKANSLSRSLSGGMKRKLCLAIALMGKVETLILDEPTSGLDVESRRKIWDLLLELRGTRTIILTTHHMEEADVLGDRIAIMNHGTIVCHGTTLFLKKAYGTGYEVTITRDTDNTVPLTNVIRSVIPNCEKKYESTFELVYKLPLTDTAKFPELFSTLEEENDNLAIVNISVSCTTMEQVFLKVGDVSLSDKNIHSQIKRSTSSEIHTYQNPLAKKSGLSLILQQLGALFLKKLLFVNRNKIKFFTRVLLPTIIMLMIISNTLTPPLEKQPITLSLSTYAGAKTMLADTKTDQSDLFKRTVNYIENHKASILYSSETNIVQGLLDYGVKSLDSYRKELVLAASYDKTDNLLLYNSFAYHSLPVVINSISNIELEAISKENSIRTVNHPIPAKRVSCNSALSAKFYIAFILLGFYSVEVCNYFTFFLSMERTDGFKHIQFMSNLSPLVYWLSNFIFDFVFFFIIVLLRIISLKLVDNLDGFLDFRHPFEILLLLFCCFIAGGLLFTYVINFLSNSKNGPYVILLIANIVGYFALLWNKILTKTQEKQSAQNSTEAVDPDVSHEQVIVRSQTHQLASRSRDTLLLAYGLRKVYFKNLSPFIAVEDVNFAVQAGQCFGLLGVNGAGKSTCFKMLTGHILSSRGDSSIQNIWLSKNKSKYLSKAGYCAQTNCFIEELTGREILTLIASLRGLSSDQLKSTVDKWLNILGLRSYQNQKCGGYSGGNKRKLCTAMSLIGDPNVVFLDEPTAGVDPVSRRKLYDVMEHSKSSGQAVVLTSHSMEECENLCDRLTIMSKGQMKCIGTAQHLKQRYAQGFSILIKTSEIPDEDAALLGLKKNMNEAFGEEFCYLKDEHKGLLFYQVKNIRLKWSQLFETMETLKCDCKIIDDYTITDTSLEEVFMSFARQAEIGN</sequence>
<feature type="region of interest" description="Disordered" evidence="7">
    <location>
        <begin position="165"/>
        <end position="234"/>
    </location>
</feature>
<dbReference type="GO" id="GO:0140359">
    <property type="term" value="F:ABC-type transporter activity"/>
    <property type="evidence" value="ECO:0007669"/>
    <property type="project" value="InterPro"/>
</dbReference>
<dbReference type="PROSITE" id="PS00211">
    <property type="entry name" value="ABC_TRANSPORTER_1"/>
    <property type="match status" value="1"/>
</dbReference>
<feature type="transmembrane region" description="Helical" evidence="8">
    <location>
        <begin position="641"/>
        <end position="664"/>
    </location>
</feature>
<dbReference type="FunFam" id="3.40.50.300:FF:002470">
    <property type="entry name" value="ABC transporter, putative"/>
    <property type="match status" value="1"/>
</dbReference>
<dbReference type="InterPro" id="IPR056264">
    <property type="entry name" value="R2_ABCA1-4-like"/>
</dbReference>
<dbReference type="PANTHER" id="PTHR19229">
    <property type="entry name" value="ATP-BINDING CASSETTE TRANSPORTER SUBFAMILY A ABCA"/>
    <property type="match status" value="1"/>
</dbReference>
<dbReference type="GO" id="GO:0016020">
    <property type="term" value="C:membrane"/>
    <property type="evidence" value="ECO:0007669"/>
    <property type="project" value="UniProtKB-SubCell"/>
</dbReference>
<evidence type="ECO:0000256" key="2">
    <source>
        <dbReference type="ARBA" id="ARBA00022692"/>
    </source>
</evidence>
<organism evidence="10 11">
    <name type="scientific">Parthenolecanium corni</name>
    <dbReference type="NCBI Taxonomy" id="536013"/>
    <lineage>
        <taxon>Eukaryota</taxon>
        <taxon>Metazoa</taxon>
        <taxon>Ecdysozoa</taxon>
        <taxon>Arthropoda</taxon>
        <taxon>Hexapoda</taxon>
        <taxon>Insecta</taxon>
        <taxon>Pterygota</taxon>
        <taxon>Neoptera</taxon>
        <taxon>Paraneoptera</taxon>
        <taxon>Hemiptera</taxon>
        <taxon>Sternorrhyncha</taxon>
        <taxon>Coccoidea</taxon>
        <taxon>Coccidae</taxon>
        <taxon>Parthenolecanium</taxon>
    </lineage>
</organism>
<dbReference type="CDD" id="cd03263">
    <property type="entry name" value="ABC_subfamily_A"/>
    <property type="match status" value="2"/>
</dbReference>
<dbReference type="Pfam" id="PF23321">
    <property type="entry name" value="R1_ABCA1"/>
    <property type="match status" value="1"/>
</dbReference>
<feature type="transmembrane region" description="Helical" evidence="8">
    <location>
        <begin position="684"/>
        <end position="703"/>
    </location>
</feature>
<keyword evidence="11" id="KW-1185">Reference proteome</keyword>
<feature type="compositionally biased region" description="Polar residues" evidence="7">
    <location>
        <begin position="211"/>
        <end position="230"/>
    </location>
</feature>